<keyword evidence="6 14" id="KW-0597">Phosphoprotein</keyword>
<comment type="catalytic activity">
    <reaction evidence="1">
        <text>ATP + protein L-histidine = ADP + protein N-phospho-L-histidine.</text>
        <dbReference type="EC" id="2.7.13.3"/>
    </reaction>
</comment>
<evidence type="ECO:0000256" key="7">
    <source>
        <dbReference type="ARBA" id="ARBA00022679"/>
    </source>
</evidence>
<feature type="domain" description="PAS" evidence="18">
    <location>
        <begin position="666"/>
        <end position="736"/>
    </location>
</feature>
<evidence type="ECO:0000259" key="19">
    <source>
        <dbReference type="PROSITE" id="PS50113"/>
    </source>
</evidence>
<dbReference type="Gene3D" id="3.30.450.20">
    <property type="entry name" value="PAS domain"/>
    <property type="match status" value="5"/>
</dbReference>
<evidence type="ECO:0000259" key="18">
    <source>
        <dbReference type="PROSITE" id="PS50112"/>
    </source>
</evidence>
<dbReference type="InterPro" id="IPR003594">
    <property type="entry name" value="HATPase_dom"/>
</dbReference>
<dbReference type="SMART" id="SM00448">
    <property type="entry name" value="REC"/>
    <property type="match status" value="1"/>
</dbReference>
<feature type="compositionally biased region" description="Basic and acidic residues" evidence="15">
    <location>
        <begin position="1645"/>
        <end position="1658"/>
    </location>
</feature>
<dbReference type="SMART" id="SM00387">
    <property type="entry name" value="HATPase_c"/>
    <property type="match status" value="1"/>
</dbReference>
<dbReference type="PROSITE" id="PS50894">
    <property type="entry name" value="HPT"/>
    <property type="match status" value="1"/>
</dbReference>
<dbReference type="InterPro" id="IPR001610">
    <property type="entry name" value="PAC"/>
</dbReference>
<evidence type="ECO:0000256" key="6">
    <source>
        <dbReference type="ARBA" id="ARBA00022553"/>
    </source>
</evidence>
<evidence type="ECO:0000256" key="1">
    <source>
        <dbReference type="ARBA" id="ARBA00000085"/>
    </source>
</evidence>
<evidence type="ECO:0000256" key="10">
    <source>
        <dbReference type="ARBA" id="ARBA00022840"/>
    </source>
</evidence>
<dbReference type="SMART" id="SM00091">
    <property type="entry name" value="PAS"/>
    <property type="match status" value="5"/>
</dbReference>
<reference evidence="21" key="2">
    <citation type="submission" date="2011-02" db="EMBL/GenBank/DDBJ databases">
        <authorList>
            <person name="MacLean D."/>
        </authorList>
    </citation>
    <scope>NUCLEOTIDE SEQUENCE</scope>
</reference>
<dbReference type="Gene3D" id="1.10.287.130">
    <property type="match status" value="1"/>
</dbReference>
<dbReference type="FunFam" id="3.30.450.20:FF:000077">
    <property type="entry name" value="Hybrid signal transduction histidine kinase"/>
    <property type="match status" value="1"/>
</dbReference>
<gene>
    <name evidence="21" type="primary">AlNc14C123G6727</name>
    <name evidence="21" type="ORF">ALNC14_075940</name>
</gene>
<dbReference type="InterPro" id="IPR036097">
    <property type="entry name" value="HisK_dim/P_sf"/>
</dbReference>
<dbReference type="SUPFAM" id="SSF52172">
    <property type="entry name" value="CheY-like"/>
    <property type="match status" value="1"/>
</dbReference>
<dbReference type="PANTHER" id="PTHR43047">
    <property type="entry name" value="TWO-COMPONENT HISTIDINE PROTEIN KINASE"/>
    <property type="match status" value="1"/>
</dbReference>
<feature type="domain" description="PAS" evidence="18">
    <location>
        <begin position="905"/>
        <end position="976"/>
    </location>
</feature>
<dbReference type="NCBIfam" id="TIGR00229">
    <property type="entry name" value="sensory_box"/>
    <property type="match status" value="3"/>
</dbReference>
<dbReference type="PRINTS" id="PR00344">
    <property type="entry name" value="BCTRLSENSOR"/>
</dbReference>
<keyword evidence="8" id="KW-0812">Transmembrane</keyword>
<dbReference type="HOGENOM" id="CLU_000609_2_0_1"/>
<dbReference type="GO" id="GO:0000155">
    <property type="term" value="F:phosphorelay sensor kinase activity"/>
    <property type="evidence" value="ECO:0007669"/>
    <property type="project" value="InterPro"/>
</dbReference>
<dbReference type="InterPro" id="IPR013767">
    <property type="entry name" value="PAS_fold"/>
</dbReference>
<dbReference type="Pfam" id="PF00512">
    <property type="entry name" value="HisKA"/>
    <property type="match status" value="1"/>
</dbReference>
<name>F0WJK2_9STRA</name>
<dbReference type="InterPro" id="IPR004358">
    <property type="entry name" value="Sig_transdc_His_kin-like_C"/>
</dbReference>
<feature type="region of interest" description="Disordered" evidence="15">
    <location>
        <begin position="1743"/>
        <end position="1780"/>
    </location>
</feature>
<dbReference type="Pfam" id="PF00072">
    <property type="entry name" value="Response_reg"/>
    <property type="match status" value="1"/>
</dbReference>
<dbReference type="CDD" id="cd16922">
    <property type="entry name" value="HATPase_EvgS-ArcB-TorS-like"/>
    <property type="match status" value="1"/>
</dbReference>
<dbReference type="Pfam" id="PF00989">
    <property type="entry name" value="PAS"/>
    <property type="match status" value="4"/>
</dbReference>
<dbReference type="PROSITE" id="PS50109">
    <property type="entry name" value="HIS_KIN"/>
    <property type="match status" value="1"/>
</dbReference>
<reference evidence="21" key="1">
    <citation type="journal article" date="2011" name="PLoS Biol.">
        <title>Gene gain and loss during evolution of obligate parasitism in the white rust pathogen of Arabidopsis thaliana.</title>
        <authorList>
            <person name="Kemen E."/>
            <person name="Gardiner A."/>
            <person name="Schultz-Larsen T."/>
            <person name="Kemen A.C."/>
            <person name="Balmuth A.L."/>
            <person name="Robert-Seilaniantz A."/>
            <person name="Bailey K."/>
            <person name="Holub E."/>
            <person name="Studholme D.J."/>
            <person name="Maclean D."/>
            <person name="Jones J.D."/>
        </authorList>
    </citation>
    <scope>NUCLEOTIDE SEQUENCE</scope>
</reference>
<evidence type="ECO:0000256" key="12">
    <source>
        <dbReference type="ARBA" id="ARBA00023136"/>
    </source>
</evidence>
<dbReference type="FunFam" id="3.30.565.10:FF:000010">
    <property type="entry name" value="Sensor histidine kinase RcsC"/>
    <property type="match status" value="1"/>
</dbReference>
<feature type="modified residue" description="4-aspartylphosphate" evidence="14">
    <location>
        <position position="1376"/>
    </location>
</feature>
<dbReference type="GO" id="GO:0006355">
    <property type="term" value="P:regulation of DNA-templated transcription"/>
    <property type="evidence" value="ECO:0007669"/>
    <property type="project" value="InterPro"/>
</dbReference>
<dbReference type="Gene3D" id="1.20.120.160">
    <property type="entry name" value="HPT domain"/>
    <property type="match status" value="1"/>
</dbReference>
<evidence type="ECO:0000256" key="3">
    <source>
        <dbReference type="ARBA" id="ARBA00012438"/>
    </source>
</evidence>
<dbReference type="InterPro" id="IPR036890">
    <property type="entry name" value="HATPase_C_sf"/>
</dbReference>
<evidence type="ECO:0000256" key="14">
    <source>
        <dbReference type="PROSITE-ProRule" id="PRU00169"/>
    </source>
</evidence>
<feature type="domain" description="PAS" evidence="18">
    <location>
        <begin position="28"/>
        <end position="109"/>
    </location>
</feature>
<keyword evidence="10" id="KW-0067">ATP-binding</keyword>
<dbReference type="GO" id="GO:0005886">
    <property type="term" value="C:plasma membrane"/>
    <property type="evidence" value="ECO:0007669"/>
    <property type="project" value="UniProtKB-SubCell"/>
</dbReference>
<dbReference type="InterPro" id="IPR008207">
    <property type="entry name" value="Sig_transdc_His_kin_Hpt_dom"/>
</dbReference>
<keyword evidence="11" id="KW-1133">Transmembrane helix</keyword>
<dbReference type="Gene3D" id="3.30.565.10">
    <property type="entry name" value="Histidine kinase-like ATPase, C-terminal domain"/>
    <property type="match status" value="1"/>
</dbReference>
<dbReference type="GO" id="GO:0009927">
    <property type="term" value="F:histidine phosphotransfer kinase activity"/>
    <property type="evidence" value="ECO:0007669"/>
    <property type="project" value="TreeGrafter"/>
</dbReference>
<dbReference type="InterPro" id="IPR005467">
    <property type="entry name" value="His_kinase_dom"/>
</dbReference>
<dbReference type="Gene3D" id="3.40.50.2300">
    <property type="match status" value="1"/>
</dbReference>
<dbReference type="SUPFAM" id="SSF47384">
    <property type="entry name" value="Homodimeric domain of signal transducing histidine kinase"/>
    <property type="match status" value="1"/>
</dbReference>
<sequence length="1963" mass="220126">MLSNLQGQPLLDSAQAKIDEKAIKSIYSVDCVHAILNTAMVPAFTIDMNGIIQFWSFSLRNLTGWSEHLVTQQDIKKYTTVDGDNLVEYLKAADTNDVQSGIMIHFNRKNAEEGTLAFTVKLVALRESGKLNGICGIVCDEKTVYGEENHISEHATHQIVVPMIQSEPKESTRKRNFTVRCIKSFVVRRYNEFQLSGLEFCGKDMVILKTRNAPSKIGIGYESAIVNPEIPSRRLLVTRKIIDLQHRPRSHPLKNSLTNIVVTQTNRLWNGSSLHHTTDNFLVEDGNEDRALIQKALDIDHGISSSPRSNATIVVNDAVKRTRNDQVGKSGVMNVFEAATHQQKGYQGCASSFDAIAALTMIYGVSFHESLNQVLEYDKRGLVRNTWAWNTTVPEKLAITKSRKSTEGSQNSIKEVFAGDLLLLDFLINGRSIKKPFSIPPGHQSLKHISRFTDEDFAQEKILIDEGLGLTGNVDVPRTNAKEDDIASDGDRNAGCIRQDSHANVNDPAASIIKKNAQNIEHLSMEIPQSAQYKVRLQQDNVSHMALEREFCRIFDYVNAPSFGVDINGRINLWNIKAAELTQHPACKVFGEIFVDNFITGECRGDFAEVFTRAMNGDDTTNYKLYLVTIARPVSVFLNVTARYDQFGELCGVIAIGQGTAERVTQEHEYSRLIDTANAPIFGVDTNGCVTIWNKTVAEITQYSSSEVMDKKLERFIMDDYKAAVGSVLEKAFDGVETANFEFSLISKLGRRVDILMNATSRFDEHGHVVGMVGIGQDISNRIAQEHEYSRLIDTANAPIFGVDASMCVNIWNKKAAQITNYSINEVMGENLVETFISPEYRPIVADVLSKALKGIQTANFEFPLITRPGTRIEILLNATPRMDSIGNIVGVVGIGQDITDRIAQEHEYFHLIDTANAPIFGVDKNGNINEWNQKIEQITGYTKSCVLGLSLVNTFVIPESRMQVRQLLYQALTGVDVGEMELPMTTKKGHYLLLLVNASSKKDMHGNIRGAIGVGQDYTARKHMEEVKVHFLASFSHELRTPLNSILGMLELLKDKRGLDKDSERHVHMAYVSGSLLLNLINDILDLSKIETGHMEITAAPFHMNDLLDYSIEIFQFKARERNILLQQECSDDVPKLVIGDVVRLRQILLNLLSNAIKFTSEGSITVACSVVDEPALPPQFKKLLFQVIDTGVGMDVEDRSRLFCLFSKLERTRPNNPTGSGLGLAICKQLVELMDGAIDVASELNQGSNFYFTVIVRLLDEEQLILHRHDEELYSEDIDLAMSKSAASFLYEDEQHASNVQIDCSSSIGSMSIPVNAARCRSRILVVEDNEFNWEVVKCYLQEDDHLLQWEPNGQQAVQAYAKQYSNFDMIFMDCEMPLMDGYTATRLIRQFEAEYNLPRVPILGLTAYAMSGDRQKCVDAGMDEFIVKPISKVTLRKAVRHWRRAKYFGLDTQSDIFRPNCSTFSHGQKETKTANTNFEPYTKSKCDALRVTSIASPRKTGSSLARATLSPSPKYPVAPHVALCDGKKLYRRTEPLPGHSGPGLIPASSHMQQLDLANAISSLEVDNPLASSQPQRATYSFRTGVNSIFSCGSSTTNQSLSLRSSLGDSSFYPTWKTQRDSIVSATLPATFHDIVDNDIQEEEKNGEQKQEHAEVEQMVSCCNESQRPRARQHSDRGGFLGRARNKVRRQKSHRRMSFDNNPTLRSHPPAPSKKKYRDRAQKTKLTTFGSVNDILMRNHQHEKQSRGRARHRLQAHNPNDQVRRYQDAAGPTSHNNDISRLQDQEISLNVFLDSPANSTINPLDISIPEGDPINYALGVEQCGGHEDLFVNLLEKFWVNCDQIMTRIESSYQSRDFLLIQRDAHTLKGSSAYVAALRISKVAFRLQVACEHAITTTTTLTHTSEHEFPILHKTYELLRKEHRLLCGYFKRNFAFAAAPTPSSQVDNFLEQRPDEKQCVLM</sequence>
<dbReference type="InterPro" id="IPR035965">
    <property type="entry name" value="PAS-like_dom_sf"/>
</dbReference>
<keyword evidence="10" id="KW-0547">Nucleotide-binding</keyword>
<feature type="domain" description="HPt" evidence="20">
    <location>
        <begin position="1828"/>
        <end position="1930"/>
    </location>
</feature>
<dbReference type="CDD" id="cd00088">
    <property type="entry name" value="HPT"/>
    <property type="match status" value="1"/>
</dbReference>
<dbReference type="CDD" id="cd17546">
    <property type="entry name" value="REC_hyHK_CKI1_RcsC-like"/>
    <property type="match status" value="1"/>
</dbReference>
<evidence type="ECO:0000259" key="17">
    <source>
        <dbReference type="PROSITE" id="PS50110"/>
    </source>
</evidence>
<dbReference type="Pfam" id="PF01627">
    <property type="entry name" value="Hpt"/>
    <property type="match status" value="1"/>
</dbReference>
<dbReference type="SMART" id="SM00086">
    <property type="entry name" value="PAC"/>
    <property type="match status" value="3"/>
</dbReference>
<evidence type="ECO:0000256" key="15">
    <source>
        <dbReference type="SAM" id="MobiDB-lite"/>
    </source>
</evidence>
<feature type="domain" description="PAC" evidence="19">
    <location>
        <begin position="859"/>
        <end position="911"/>
    </location>
</feature>
<evidence type="ECO:0000256" key="5">
    <source>
        <dbReference type="ARBA" id="ARBA00022519"/>
    </source>
</evidence>
<feature type="domain" description="PAS" evidence="18">
    <location>
        <begin position="785"/>
        <end position="856"/>
    </location>
</feature>
<feature type="compositionally biased region" description="Basic residues" evidence="15">
    <location>
        <begin position="1686"/>
        <end position="1698"/>
    </location>
</feature>
<evidence type="ECO:0000259" key="20">
    <source>
        <dbReference type="PROSITE" id="PS50894"/>
    </source>
</evidence>
<dbReference type="Pfam" id="PF02518">
    <property type="entry name" value="HATPase_c"/>
    <property type="match status" value="1"/>
</dbReference>
<feature type="domain" description="Response regulatory" evidence="17">
    <location>
        <begin position="1325"/>
        <end position="1446"/>
    </location>
</feature>
<dbReference type="SMART" id="SM00388">
    <property type="entry name" value="HisKA"/>
    <property type="match status" value="1"/>
</dbReference>
<dbReference type="PROSITE" id="PS50110">
    <property type="entry name" value="RESPONSE_REGULATORY"/>
    <property type="match status" value="1"/>
</dbReference>
<comment type="subcellular location">
    <subcellularLocation>
        <location evidence="2">Cell inner membrane</location>
        <topology evidence="2">Multi-pass membrane protein</topology>
    </subcellularLocation>
</comment>
<accession>F0WJK2</accession>
<dbReference type="PROSITE" id="PS50112">
    <property type="entry name" value="PAS"/>
    <property type="match status" value="5"/>
</dbReference>
<evidence type="ECO:0000313" key="21">
    <source>
        <dbReference type="EMBL" id="CCA21451.1"/>
    </source>
</evidence>
<keyword evidence="12" id="KW-0472">Membrane</keyword>
<feature type="region of interest" description="Disordered" evidence="15">
    <location>
        <begin position="1645"/>
        <end position="1722"/>
    </location>
</feature>
<keyword evidence="9 21" id="KW-0418">Kinase</keyword>
<evidence type="ECO:0000256" key="8">
    <source>
        <dbReference type="ARBA" id="ARBA00022692"/>
    </source>
</evidence>
<dbReference type="InterPro" id="IPR036641">
    <property type="entry name" value="HPT_dom_sf"/>
</dbReference>
<dbReference type="PANTHER" id="PTHR43047:SF72">
    <property type="entry name" value="OSMOSENSING HISTIDINE PROTEIN KINASE SLN1"/>
    <property type="match status" value="1"/>
</dbReference>
<evidence type="ECO:0000256" key="4">
    <source>
        <dbReference type="ARBA" id="ARBA00022475"/>
    </source>
</evidence>
<keyword evidence="7" id="KW-0808">Transferase</keyword>
<feature type="domain" description="Histidine kinase" evidence="16">
    <location>
        <begin position="1035"/>
        <end position="1260"/>
    </location>
</feature>
<dbReference type="InterPro" id="IPR000700">
    <property type="entry name" value="PAS-assoc_C"/>
</dbReference>
<dbReference type="EMBL" id="FR824168">
    <property type="protein sequence ID" value="CCA21451.1"/>
    <property type="molecule type" value="Genomic_DNA"/>
</dbReference>
<protein>
    <recommendedName>
        <fullName evidence="3">histidine kinase</fullName>
        <ecNumber evidence="3">2.7.13.3</ecNumber>
    </recommendedName>
</protein>
<dbReference type="SUPFAM" id="SSF55785">
    <property type="entry name" value="PYP-like sensor domain (PAS domain)"/>
    <property type="match status" value="4"/>
</dbReference>
<feature type="domain" description="PAC" evidence="19">
    <location>
        <begin position="739"/>
        <end position="791"/>
    </location>
</feature>
<organism evidence="21">
    <name type="scientific">Albugo laibachii Nc14</name>
    <dbReference type="NCBI Taxonomy" id="890382"/>
    <lineage>
        <taxon>Eukaryota</taxon>
        <taxon>Sar</taxon>
        <taxon>Stramenopiles</taxon>
        <taxon>Oomycota</taxon>
        <taxon>Peronosporomycetes</taxon>
        <taxon>Albuginales</taxon>
        <taxon>Albuginaceae</taxon>
        <taxon>Albugo</taxon>
    </lineage>
</organism>
<keyword evidence="4" id="KW-1003">Cell membrane</keyword>
<dbReference type="InterPro" id="IPR001789">
    <property type="entry name" value="Sig_transdc_resp-reg_receiver"/>
</dbReference>
<feature type="modified residue" description="Phosphohistidine" evidence="13">
    <location>
        <position position="1867"/>
    </location>
</feature>
<proteinExistence type="predicted"/>
<dbReference type="CDD" id="cd00130">
    <property type="entry name" value="PAS"/>
    <property type="match status" value="3"/>
</dbReference>
<dbReference type="InterPro" id="IPR000014">
    <property type="entry name" value="PAS"/>
</dbReference>
<dbReference type="InterPro" id="IPR011006">
    <property type="entry name" value="CheY-like_superfamily"/>
</dbReference>
<keyword evidence="5" id="KW-0997">Cell inner membrane</keyword>
<dbReference type="SUPFAM" id="SSF47226">
    <property type="entry name" value="Histidine-containing phosphotransfer domain, HPT domain"/>
    <property type="match status" value="1"/>
</dbReference>
<evidence type="ECO:0000256" key="2">
    <source>
        <dbReference type="ARBA" id="ARBA00004429"/>
    </source>
</evidence>
<evidence type="ECO:0000256" key="11">
    <source>
        <dbReference type="ARBA" id="ARBA00022989"/>
    </source>
</evidence>
<feature type="domain" description="PAS" evidence="18">
    <location>
        <begin position="547"/>
        <end position="618"/>
    </location>
</feature>
<evidence type="ECO:0000256" key="9">
    <source>
        <dbReference type="ARBA" id="ARBA00022777"/>
    </source>
</evidence>
<dbReference type="CDD" id="cd00082">
    <property type="entry name" value="HisKA"/>
    <property type="match status" value="1"/>
</dbReference>
<evidence type="ECO:0000259" key="16">
    <source>
        <dbReference type="PROSITE" id="PS50109"/>
    </source>
</evidence>
<dbReference type="FunFam" id="3.30.450.20:FF:000011">
    <property type="entry name" value="Hybrid signal transduction histidine kinase"/>
    <property type="match status" value="2"/>
</dbReference>
<dbReference type="SUPFAM" id="SSF55874">
    <property type="entry name" value="ATPase domain of HSP90 chaperone/DNA topoisomerase II/histidine kinase"/>
    <property type="match status" value="1"/>
</dbReference>
<feature type="domain" description="PAC" evidence="19">
    <location>
        <begin position="979"/>
        <end position="1031"/>
    </location>
</feature>
<evidence type="ECO:0000256" key="13">
    <source>
        <dbReference type="PROSITE-ProRule" id="PRU00110"/>
    </source>
</evidence>
<dbReference type="EC" id="2.7.13.3" evidence="3"/>
<dbReference type="InterPro" id="IPR003661">
    <property type="entry name" value="HisK_dim/P_dom"/>
</dbReference>
<dbReference type="PROSITE" id="PS50113">
    <property type="entry name" value="PAC"/>
    <property type="match status" value="3"/>
</dbReference>